<dbReference type="PATRIC" id="fig|54915.3.peg.3939"/>
<comment type="caution">
    <text evidence="10">The sequence shown here is derived from an EMBL/GenBank/DDBJ whole genome shotgun (WGS) entry which is preliminary data.</text>
</comment>
<sequence length="186" mass="19931">MDQVLFQWGQFLTLLMIAFALSMDAFSLGIGVGMVGIRLREILKVSITIGLFHIAMPVIGIVVGAYLSDLVGDIAVFIGGGVLMVIGVHMLWNGFIHGDQRSVLKTKGFGLLLFAFSVSLDALTVGFSFGLIEVNRILAIALFGIMGGAMSYFGLWLGKSVGGWLGDYSELVGGLILFCFGLKFIL</sequence>
<evidence type="ECO:0000313" key="10">
    <source>
        <dbReference type="EMBL" id="KNB71812.1"/>
    </source>
</evidence>
<dbReference type="GO" id="GO:0005886">
    <property type="term" value="C:plasma membrane"/>
    <property type="evidence" value="ECO:0007669"/>
    <property type="project" value="UniProtKB-SubCell"/>
</dbReference>
<feature type="transmembrane region" description="Helical" evidence="8">
    <location>
        <begin position="12"/>
        <end position="37"/>
    </location>
</feature>
<feature type="transmembrane region" description="Helical" evidence="8">
    <location>
        <begin position="49"/>
        <end position="68"/>
    </location>
</feature>
<dbReference type="OrthoDB" id="1679700at2"/>
<evidence type="ECO:0000313" key="11">
    <source>
        <dbReference type="Proteomes" id="UP000036834"/>
    </source>
</evidence>
<evidence type="ECO:0000256" key="3">
    <source>
        <dbReference type="ARBA" id="ARBA00022692"/>
    </source>
</evidence>
<dbReference type="AlphaFoldDB" id="A0A0K9YT24"/>
<feature type="transmembrane region" description="Helical" evidence="8">
    <location>
        <begin position="137"/>
        <end position="156"/>
    </location>
</feature>
<keyword evidence="7 8" id="KW-0464">Manganese</keyword>
<keyword evidence="1 8" id="KW-0813">Transport</keyword>
<comment type="subcellular location">
    <subcellularLocation>
        <location evidence="8">Cell membrane</location>
        <topology evidence="8">Multi-pass membrane protein</topology>
    </subcellularLocation>
</comment>
<evidence type="ECO:0000256" key="7">
    <source>
        <dbReference type="ARBA" id="ARBA00023211"/>
    </source>
</evidence>
<keyword evidence="4 8" id="KW-1133">Transmembrane helix</keyword>
<dbReference type="Pfam" id="PF02659">
    <property type="entry name" value="Mntp"/>
    <property type="match status" value="1"/>
</dbReference>
<keyword evidence="12" id="KW-1185">Reference proteome</keyword>
<reference evidence="11" key="1">
    <citation type="submission" date="2015-07" db="EMBL/GenBank/DDBJ databases">
        <title>Genome sequencing project for genomic taxonomy and phylogenomics of Bacillus-like bacteria.</title>
        <authorList>
            <person name="Liu B."/>
            <person name="Wang J."/>
            <person name="Zhu Y."/>
            <person name="Liu G."/>
            <person name="Chen Q."/>
            <person name="Chen Z."/>
            <person name="Lan J."/>
            <person name="Che J."/>
            <person name="Ge C."/>
            <person name="Shi H."/>
            <person name="Pan Z."/>
            <person name="Liu X."/>
        </authorList>
    </citation>
    <scope>NUCLEOTIDE SEQUENCE [LARGE SCALE GENOMIC DNA]</scope>
    <source>
        <strain evidence="11">DSM 9887</strain>
    </source>
</reference>
<reference evidence="9 12" key="3">
    <citation type="submission" date="2019-06" db="EMBL/GenBank/DDBJ databases">
        <title>Whole genome shotgun sequence of Brevibacillus reuszeri NBRC 15719.</title>
        <authorList>
            <person name="Hosoyama A."/>
            <person name="Uohara A."/>
            <person name="Ohji S."/>
            <person name="Ichikawa N."/>
        </authorList>
    </citation>
    <scope>NUCLEOTIDE SEQUENCE [LARGE SCALE GENOMIC DNA]</scope>
    <source>
        <strain evidence="9 12">NBRC 15719</strain>
    </source>
</reference>
<keyword evidence="5 8" id="KW-0406">Ion transport</keyword>
<evidence type="ECO:0000256" key="4">
    <source>
        <dbReference type="ARBA" id="ARBA00022989"/>
    </source>
</evidence>
<dbReference type="PANTHER" id="PTHR35529:SF1">
    <property type="entry name" value="MANGANESE EFFLUX PUMP MNTP-RELATED"/>
    <property type="match status" value="1"/>
</dbReference>
<accession>A0A0K9YT24</accession>
<dbReference type="STRING" id="54915.ADS79_23995"/>
<dbReference type="RefSeq" id="WP_049740855.1">
    <property type="nucleotide sequence ID" value="NZ_BJON01000004.1"/>
</dbReference>
<dbReference type="PANTHER" id="PTHR35529">
    <property type="entry name" value="MANGANESE EFFLUX PUMP MNTP-RELATED"/>
    <property type="match status" value="1"/>
</dbReference>
<dbReference type="InterPro" id="IPR003810">
    <property type="entry name" value="Mntp/YtaF"/>
</dbReference>
<dbReference type="GO" id="GO:0005384">
    <property type="term" value="F:manganese ion transmembrane transporter activity"/>
    <property type="evidence" value="ECO:0007669"/>
    <property type="project" value="UniProtKB-UniRule"/>
</dbReference>
<evidence type="ECO:0000256" key="2">
    <source>
        <dbReference type="ARBA" id="ARBA00022475"/>
    </source>
</evidence>
<dbReference type="EMBL" id="BJON01000004">
    <property type="protein sequence ID" value="GED67494.1"/>
    <property type="molecule type" value="Genomic_DNA"/>
</dbReference>
<comment type="similarity">
    <text evidence="8">Belongs to the MntP (TC 9.B.29) family.</text>
</comment>
<dbReference type="Proteomes" id="UP000036834">
    <property type="component" value="Unassembled WGS sequence"/>
</dbReference>
<evidence type="ECO:0000256" key="1">
    <source>
        <dbReference type="ARBA" id="ARBA00022448"/>
    </source>
</evidence>
<dbReference type="Proteomes" id="UP000319578">
    <property type="component" value="Unassembled WGS sequence"/>
</dbReference>
<keyword evidence="6 8" id="KW-0472">Membrane</keyword>
<feature type="transmembrane region" description="Helical" evidence="8">
    <location>
        <begin position="108"/>
        <end position="131"/>
    </location>
</feature>
<name>A0A0K9YT24_9BACL</name>
<keyword evidence="3 8" id="KW-0812">Transmembrane</keyword>
<protein>
    <recommendedName>
        <fullName evidence="8">Putative manganese efflux pump MntP</fullName>
    </recommendedName>
</protein>
<evidence type="ECO:0000313" key="9">
    <source>
        <dbReference type="EMBL" id="GED67494.1"/>
    </source>
</evidence>
<dbReference type="HAMAP" id="MF_01521">
    <property type="entry name" value="MntP_pump"/>
    <property type="match status" value="1"/>
</dbReference>
<comment type="function">
    <text evidence="8">Probably functions as a manganese efflux pump.</text>
</comment>
<dbReference type="EMBL" id="LGIQ01000009">
    <property type="protein sequence ID" value="KNB71812.1"/>
    <property type="molecule type" value="Genomic_DNA"/>
</dbReference>
<dbReference type="InterPro" id="IPR022929">
    <property type="entry name" value="Put_MntP"/>
</dbReference>
<reference evidence="10" key="2">
    <citation type="submission" date="2015-07" db="EMBL/GenBank/DDBJ databases">
        <title>MeaNS - Measles Nucleotide Surveillance Program.</title>
        <authorList>
            <person name="Tran T."/>
            <person name="Druce J."/>
        </authorList>
    </citation>
    <scope>NUCLEOTIDE SEQUENCE</scope>
    <source>
        <strain evidence="10">DSM 9887</strain>
    </source>
</reference>
<evidence type="ECO:0000256" key="6">
    <source>
        <dbReference type="ARBA" id="ARBA00023136"/>
    </source>
</evidence>
<organism evidence="10 11">
    <name type="scientific">Brevibacillus reuszeri</name>
    <dbReference type="NCBI Taxonomy" id="54915"/>
    <lineage>
        <taxon>Bacteria</taxon>
        <taxon>Bacillati</taxon>
        <taxon>Bacillota</taxon>
        <taxon>Bacilli</taxon>
        <taxon>Bacillales</taxon>
        <taxon>Paenibacillaceae</taxon>
        <taxon>Brevibacillus</taxon>
    </lineage>
</organism>
<keyword evidence="2 8" id="KW-1003">Cell membrane</keyword>
<evidence type="ECO:0000256" key="8">
    <source>
        <dbReference type="HAMAP-Rule" id="MF_01521"/>
    </source>
</evidence>
<proteinExistence type="inferred from homology"/>
<feature type="transmembrane region" description="Helical" evidence="8">
    <location>
        <begin position="74"/>
        <end position="96"/>
    </location>
</feature>
<evidence type="ECO:0000313" key="12">
    <source>
        <dbReference type="Proteomes" id="UP000319578"/>
    </source>
</evidence>
<gene>
    <name evidence="8 9" type="primary">mntP</name>
    <name evidence="10" type="ORF">ADS79_23995</name>
    <name evidence="9" type="ORF">BRE01_11960</name>
</gene>
<evidence type="ECO:0000256" key="5">
    <source>
        <dbReference type="ARBA" id="ARBA00023065"/>
    </source>
</evidence>